<dbReference type="Proteomes" id="UP000217141">
    <property type="component" value="Chromosome I"/>
</dbReference>
<keyword evidence="8 13" id="KW-0548">Nucleotidyltransferase</keyword>
<accession>A0A249MNW0</accession>
<feature type="binding site" evidence="14">
    <location>
        <position position="146"/>
    </location>
    <ligand>
        <name>L-threonine</name>
        <dbReference type="ChEBI" id="CHEBI:57926"/>
    </ligand>
</feature>
<comment type="function">
    <text evidence="13">Required for the formation of a threonylcarbamoyl group on adenosine at position 37 (t(6)A37) in tRNAs that read codons beginning with adenine.</text>
</comment>
<dbReference type="EC" id="2.7.7.87" evidence="3 13"/>
<dbReference type="EMBL" id="CP022745">
    <property type="protein sequence ID" value="ASY43053.1"/>
    <property type="molecule type" value="Genomic_DNA"/>
</dbReference>
<reference evidence="16 17" key="1">
    <citation type="submission" date="2017-08" db="EMBL/GenBank/DDBJ databases">
        <title>Whole Genome Sequence of Sphingobium hydrophobicum C1: Insights into Adaption to the Electronic-waste Contaminated Sediment.</title>
        <authorList>
            <person name="Song D."/>
            <person name="Chen X."/>
            <person name="Xu M."/>
        </authorList>
    </citation>
    <scope>NUCLEOTIDE SEQUENCE [LARGE SCALE GENOMIC DNA]</scope>
    <source>
        <strain evidence="16 17">C1</strain>
    </source>
</reference>
<dbReference type="GO" id="GO:0003725">
    <property type="term" value="F:double-stranded RNA binding"/>
    <property type="evidence" value="ECO:0007669"/>
    <property type="project" value="UniProtKB-UniRule"/>
</dbReference>
<evidence type="ECO:0000256" key="4">
    <source>
        <dbReference type="ARBA" id="ARBA00015492"/>
    </source>
</evidence>
<evidence type="ECO:0000256" key="11">
    <source>
        <dbReference type="ARBA" id="ARBA00029774"/>
    </source>
</evidence>
<dbReference type="InterPro" id="IPR017945">
    <property type="entry name" value="DHBP_synth_RibB-like_a/b_dom"/>
</dbReference>
<evidence type="ECO:0000313" key="17">
    <source>
        <dbReference type="Proteomes" id="UP000217141"/>
    </source>
</evidence>
<name>A0A249MNW0_SPHXE</name>
<dbReference type="PANTHER" id="PTHR17490:SF16">
    <property type="entry name" value="THREONYLCARBAMOYL-AMP SYNTHASE"/>
    <property type="match status" value="1"/>
</dbReference>
<evidence type="ECO:0000256" key="7">
    <source>
        <dbReference type="ARBA" id="ARBA00022694"/>
    </source>
</evidence>
<dbReference type="InterPro" id="IPR006070">
    <property type="entry name" value="Sua5-like_dom"/>
</dbReference>
<dbReference type="InterPro" id="IPR010923">
    <property type="entry name" value="T(6)A37_SUA5"/>
</dbReference>
<keyword evidence="9 13" id="KW-0547">Nucleotide-binding</keyword>
<comment type="catalytic activity">
    <reaction evidence="12 13">
        <text>L-threonine + hydrogencarbonate + ATP = L-threonylcarbamoyladenylate + diphosphate + H2O</text>
        <dbReference type="Rhea" id="RHEA:36407"/>
        <dbReference type="ChEBI" id="CHEBI:15377"/>
        <dbReference type="ChEBI" id="CHEBI:17544"/>
        <dbReference type="ChEBI" id="CHEBI:30616"/>
        <dbReference type="ChEBI" id="CHEBI:33019"/>
        <dbReference type="ChEBI" id="CHEBI:57926"/>
        <dbReference type="ChEBI" id="CHEBI:73682"/>
        <dbReference type="EC" id="2.7.7.87"/>
    </reaction>
</comment>
<organism evidence="16 17">
    <name type="scientific">Sphingobium xenophagum</name>
    <dbReference type="NCBI Taxonomy" id="121428"/>
    <lineage>
        <taxon>Bacteria</taxon>
        <taxon>Pseudomonadati</taxon>
        <taxon>Pseudomonadota</taxon>
        <taxon>Alphaproteobacteria</taxon>
        <taxon>Sphingomonadales</taxon>
        <taxon>Sphingomonadaceae</taxon>
        <taxon>Sphingobium</taxon>
    </lineage>
</organism>
<evidence type="ECO:0000256" key="2">
    <source>
        <dbReference type="ARBA" id="ARBA00007663"/>
    </source>
</evidence>
<gene>
    <name evidence="16" type="ORF">CJD35_00210</name>
</gene>
<feature type="binding site" evidence="14">
    <location>
        <position position="122"/>
    </location>
    <ligand>
        <name>L-threonine</name>
        <dbReference type="ChEBI" id="CHEBI:57926"/>
    </ligand>
</feature>
<dbReference type="RefSeq" id="WP_017182780.1">
    <property type="nucleotide sequence ID" value="NZ_CP022745.1"/>
</dbReference>
<feature type="domain" description="YrdC-like" evidence="15">
    <location>
        <begin position="17"/>
        <end position="204"/>
    </location>
</feature>
<evidence type="ECO:0000256" key="5">
    <source>
        <dbReference type="ARBA" id="ARBA00022490"/>
    </source>
</evidence>
<evidence type="ECO:0000256" key="9">
    <source>
        <dbReference type="ARBA" id="ARBA00022741"/>
    </source>
</evidence>
<feature type="binding site" evidence="14">
    <location>
        <position position="66"/>
    </location>
    <ligand>
        <name>ATP</name>
        <dbReference type="ChEBI" id="CHEBI:30616"/>
    </ligand>
</feature>
<keyword evidence="6 13" id="KW-0808">Transferase</keyword>
<feature type="binding site" evidence="14">
    <location>
        <position position="186"/>
    </location>
    <ligand>
        <name>L-threonine</name>
        <dbReference type="ChEBI" id="CHEBI:57926"/>
    </ligand>
</feature>
<protein>
    <recommendedName>
        <fullName evidence="4 13">Threonylcarbamoyl-AMP synthase</fullName>
        <shortName evidence="13">TC-AMP synthase</shortName>
        <ecNumber evidence="3 13">2.7.7.87</ecNumber>
    </recommendedName>
    <alternativeName>
        <fullName evidence="11 13">L-threonylcarbamoyladenylate synthase</fullName>
    </alternativeName>
</protein>
<dbReference type="KEGG" id="shyd:CJD35_00210"/>
<dbReference type="GO" id="GO:0000049">
    <property type="term" value="F:tRNA binding"/>
    <property type="evidence" value="ECO:0007669"/>
    <property type="project" value="TreeGrafter"/>
</dbReference>
<sequence length="318" mass="33482">MTIPNPAYSTRSCRYGAESLREAALLIRAGEPVAVPTETVYGLAADATDSHAVAAIYSAKGRPSFNPLIVHVADRAMAQRLADFSPVANSLADRFWPGPLTLVLPVRADSGLSPLVMAGLPTVALRLPAHPAMRALIRESGRPLAAPSANRSGSISPTRAEHVLASLNGRVRLILDEGPTSEGVESTIAAPEHDHVRLLRPGSVTAAMLEEATGLPVLIGKGETKIEAPGQLESHYAPSKPVRLDAMRAERDEYLIGFGLMPCHINLSPEADVREAAANLFAALHIADASAQQRIAVAPIPDDGIGAAINDRLKRAAA</sequence>
<evidence type="ECO:0000256" key="13">
    <source>
        <dbReference type="PIRNR" id="PIRNR004930"/>
    </source>
</evidence>
<evidence type="ECO:0000256" key="14">
    <source>
        <dbReference type="PIRSR" id="PIRSR004930-1"/>
    </source>
</evidence>
<dbReference type="GO" id="GO:0005737">
    <property type="term" value="C:cytoplasm"/>
    <property type="evidence" value="ECO:0007669"/>
    <property type="project" value="UniProtKB-SubCell"/>
</dbReference>
<dbReference type="Pfam" id="PF03481">
    <property type="entry name" value="Sua5_C"/>
    <property type="match status" value="1"/>
</dbReference>
<dbReference type="PROSITE" id="PS51163">
    <property type="entry name" value="YRDC"/>
    <property type="match status" value="1"/>
</dbReference>
<keyword evidence="5 13" id="KW-0963">Cytoplasm</keyword>
<feature type="binding site" evidence="14">
    <location>
        <position position="126"/>
    </location>
    <ligand>
        <name>L-threonine</name>
        <dbReference type="ChEBI" id="CHEBI:57926"/>
    </ligand>
</feature>
<feature type="binding site" evidence="14">
    <location>
        <position position="39"/>
    </location>
    <ligand>
        <name>L-threonine</name>
        <dbReference type="ChEBI" id="CHEBI:57926"/>
    </ligand>
</feature>
<evidence type="ECO:0000256" key="8">
    <source>
        <dbReference type="ARBA" id="ARBA00022695"/>
    </source>
</evidence>
<dbReference type="GO" id="GO:0006450">
    <property type="term" value="P:regulation of translational fidelity"/>
    <property type="evidence" value="ECO:0007669"/>
    <property type="project" value="TreeGrafter"/>
</dbReference>
<evidence type="ECO:0000256" key="1">
    <source>
        <dbReference type="ARBA" id="ARBA00004496"/>
    </source>
</evidence>
<proteinExistence type="inferred from homology"/>
<dbReference type="InterPro" id="IPR038385">
    <property type="entry name" value="Sua5/YwlC_C"/>
</dbReference>
<dbReference type="Gene3D" id="3.40.50.11030">
    <property type="entry name" value="Threonylcarbamoyl-AMP synthase, C-terminal domain"/>
    <property type="match status" value="1"/>
</dbReference>
<keyword evidence="10 13" id="KW-0067">ATP-binding</keyword>
<dbReference type="AlphaFoldDB" id="A0A249MNW0"/>
<evidence type="ECO:0000256" key="3">
    <source>
        <dbReference type="ARBA" id="ARBA00012584"/>
    </source>
</evidence>
<feature type="binding site" evidence="14">
    <location>
        <position position="200"/>
    </location>
    <ligand>
        <name>ATP</name>
        <dbReference type="ChEBI" id="CHEBI:30616"/>
    </ligand>
</feature>
<dbReference type="GO" id="GO:0061710">
    <property type="term" value="F:L-threonylcarbamoyladenylate synthase"/>
    <property type="evidence" value="ECO:0007669"/>
    <property type="project" value="UniProtKB-EC"/>
</dbReference>
<comment type="subcellular location">
    <subcellularLocation>
        <location evidence="1 13">Cytoplasm</location>
    </subcellularLocation>
</comment>
<dbReference type="NCBIfam" id="TIGR00057">
    <property type="entry name" value="L-threonylcarbamoyladenylate synthase"/>
    <property type="match status" value="1"/>
</dbReference>
<dbReference type="InterPro" id="IPR050156">
    <property type="entry name" value="TC-AMP_synthase_SUA5"/>
</dbReference>
<evidence type="ECO:0000313" key="16">
    <source>
        <dbReference type="EMBL" id="ASY43053.1"/>
    </source>
</evidence>
<dbReference type="GO" id="GO:0005524">
    <property type="term" value="F:ATP binding"/>
    <property type="evidence" value="ECO:0007669"/>
    <property type="project" value="UniProtKB-UniRule"/>
</dbReference>
<feature type="binding site" evidence="14">
    <location>
        <position position="62"/>
    </location>
    <ligand>
        <name>ATP</name>
        <dbReference type="ChEBI" id="CHEBI:30616"/>
    </ligand>
</feature>
<comment type="similarity">
    <text evidence="2 13">Belongs to the SUA5 family.</text>
</comment>
<dbReference type="InterPro" id="IPR005145">
    <property type="entry name" value="Sua5_C"/>
</dbReference>
<dbReference type="Pfam" id="PF01300">
    <property type="entry name" value="Sua5_yciO_yrdC"/>
    <property type="match status" value="1"/>
</dbReference>
<dbReference type="PIRSF" id="PIRSF004930">
    <property type="entry name" value="Tln_factor_SUA5"/>
    <property type="match status" value="1"/>
</dbReference>
<dbReference type="PANTHER" id="PTHR17490">
    <property type="entry name" value="SUA5"/>
    <property type="match status" value="1"/>
</dbReference>
<evidence type="ECO:0000256" key="12">
    <source>
        <dbReference type="ARBA" id="ARBA00048366"/>
    </source>
</evidence>
<feature type="binding site" evidence="14">
    <location>
        <position position="71"/>
    </location>
    <ligand>
        <name>L-threonine</name>
        <dbReference type="ChEBI" id="CHEBI:57926"/>
    </ligand>
</feature>
<dbReference type="GO" id="GO:0008033">
    <property type="term" value="P:tRNA processing"/>
    <property type="evidence" value="ECO:0007669"/>
    <property type="project" value="UniProtKB-KW"/>
</dbReference>
<keyword evidence="7 13" id="KW-0819">tRNA processing</keyword>
<feature type="binding site" evidence="14">
    <location>
        <position position="156"/>
    </location>
    <ligand>
        <name>ATP</name>
        <dbReference type="ChEBI" id="CHEBI:30616"/>
    </ligand>
</feature>
<evidence type="ECO:0000256" key="6">
    <source>
        <dbReference type="ARBA" id="ARBA00022679"/>
    </source>
</evidence>
<feature type="binding site" evidence="14">
    <location>
        <position position="236"/>
    </location>
    <ligand>
        <name>ATP</name>
        <dbReference type="ChEBI" id="CHEBI:30616"/>
    </ligand>
</feature>
<dbReference type="Gene3D" id="3.90.870.10">
    <property type="entry name" value="DHBP synthase"/>
    <property type="match status" value="1"/>
</dbReference>
<feature type="binding site" evidence="14">
    <location>
        <position position="148"/>
    </location>
    <ligand>
        <name>ATP</name>
        <dbReference type="ChEBI" id="CHEBI:30616"/>
    </ligand>
</feature>
<dbReference type="SUPFAM" id="SSF55821">
    <property type="entry name" value="YrdC/RibB"/>
    <property type="match status" value="1"/>
</dbReference>
<evidence type="ECO:0000256" key="10">
    <source>
        <dbReference type="ARBA" id="ARBA00022840"/>
    </source>
</evidence>
<evidence type="ECO:0000259" key="15">
    <source>
        <dbReference type="PROSITE" id="PS51163"/>
    </source>
</evidence>